<evidence type="ECO:0000256" key="1">
    <source>
        <dbReference type="ARBA" id="ARBA00004651"/>
    </source>
</evidence>
<reference evidence="10 11" key="1">
    <citation type="journal article" date="2018" name="Int. J. Syst. Evol. Microbiol.">
        <title>Micromonospora globbae sp. nov., an endophytic actinomycete isolated from roots of Globba winitii C. H. Wright.</title>
        <authorList>
            <person name="Kuncharoen N."/>
            <person name="Pittayakhajonwut P."/>
            <person name="Tanasupawat S."/>
        </authorList>
    </citation>
    <scope>NUCLEOTIDE SEQUENCE [LARGE SCALE GENOMIC DNA]</scope>
    <source>
        <strain evidence="10 11">WPS1-2</strain>
    </source>
</reference>
<protein>
    <submittedName>
        <fullName evidence="10">Virulence factor MviN</fullName>
    </submittedName>
</protein>
<feature type="transmembrane region" description="Helical" evidence="9">
    <location>
        <begin position="332"/>
        <end position="355"/>
    </location>
</feature>
<keyword evidence="5" id="KW-0573">Peptidoglycan synthesis</keyword>
<feature type="transmembrane region" description="Helical" evidence="9">
    <location>
        <begin position="289"/>
        <end position="312"/>
    </location>
</feature>
<evidence type="ECO:0000313" key="11">
    <source>
        <dbReference type="Proteomes" id="UP000285744"/>
    </source>
</evidence>
<gene>
    <name evidence="10" type="ORF">D7I43_24855</name>
</gene>
<feature type="transmembrane region" description="Helical" evidence="9">
    <location>
        <begin position="460"/>
        <end position="484"/>
    </location>
</feature>
<feature type="transmembrane region" description="Helical" evidence="9">
    <location>
        <begin position="361"/>
        <end position="385"/>
    </location>
</feature>
<evidence type="ECO:0000256" key="4">
    <source>
        <dbReference type="ARBA" id="ARBA00022960"/>
    </source>
</evidence>
<name>A0A420EV45_9ACTN</name>
<feature type="transmembrane region" description="Helical" evidence="9">
    <location>
        <begin position="247"/>
        <end position="269"/>
    </location>
</feature>
<evidence type="ECO:0000256" key="5">
    <source>
        <dbReference type="ARBA" id="ARBA00022984"/>
    </source>
</evidence>
<feature type="region of interest" description="Disordered" evidence="8">
    <location>
        <begin position="539"/>
        <end position="568"/>
    </location>
</feature>
<dbReference type="GO" id="GO:0009252">
    <property type="term" value="P:peptidoglycan biosynthetic process"/>
    <property type="evidence" value="ECO:0007669"/>
    <property type="project" value="UniProtKB-KW"/>
</dbReference>
<dbReference type="PANTHER" id="PTHR47019">
    <property type="entry name" value="LIPID II FLIPPASE MURJ"/>
    <property type="match status" value="1"/>
</dbReference>
<dbReference type="GO" id="GO:0015648">
    <property type="term" value="F:lipid-linked peptidoglycan transporter activity"/>
    <property type="evidence" value="ECO:0007669"/>
    <property type="project" value="TreeGrafter"/>
</dbReference>
<proteinExistence type="predicted"/>
<evidence type="ECO:0000256" key="7">
    <source>
        <dbReference type="ARBA" id="ARBA00023136"/>
    </source>
</evidence>
<keyword evidence="4" id="KW-0133">Cell shape</keyword>
<dbReference type="EMBL" id="RAQQ01000021">
    <property type="protein sequence ID" value="RKF24616.1"/>
    <property type="molecule type" value="Genomic_DNA"/>
</dbReference>
<feature type="transmembrane region" description="Helical" evidence="9">
    <location>
        <begin position="206"/>
        <end position="226"/>
    </location>
</feature>
<dbReference type="InterPro" id="IPR004268">
    <property type="entry name" value="MurJ"/>
</dbReference>
<comment type="subcellular location">
    <subcellularLocation>
        <location evidence="1">Cell membrane</location>
        <topology evidence="1">Multi-pass membrane protein</topology>
    </subcellularLocation>
</comment>
<dbReference type="GO" id="GO:0008360">
    <property type="term" value="P:regulation of cell shape"/>
    <property type="evidence" value="ECO:0007669"/>
    <property type="project" value="UniProtKB-KW"/>
</dbReference>
<feature type="transmembrane region" description="Helical" evidence="9">
    <location>
        <begin position="496"/>
        <end position="520"/>
    </location>
</feature>
<feature type="transmembrane region" description="Helical" evidence="9">
    <location>
        <begin position="60"/>
        <end position="82"/>
    </location>
</feature>
<dbReference type="OrthoDB" id="4350032at2"/>
<dbReference type="Proteomes" id="UP000285744">
    <property type="component" value="Unassembled WGS sequence"/>
</dbReference>
<dbReference type="RefSeq" id="WP_120330983.1">
    <property type="nucleotide sequence ID" value="NZ_RAQQ01000021.1"/>
</dbReference>
<keyword evidence="7 9" id="KW-0472">Membrane</keyword>
<feature type="transmembrane region" description="Helical" evidence="9">
    <location>
        <begin position="426"/>
        <end position="448"/>
    </location>
</feature>
<feature type="transmembrane region" description="Helical" evidence="9">
    <location>
        <begin position="165"/>
        <end position="186"/>
    </location>
</feature>
<feature type="transmembrane region" description="Helical" evidence="9">
    <location>
        <begin position="94"/>
        <end position="116"/>
    </location>
</feature>
<dbReference type="InterPro" id="IPR051050">
    <property type="entry name" value="Lipid_II_flippase_MurJ/MviN"/>
</dbReference>
<feature type="transmembrane region" description="Helical" evidence="9">
    <location>
        <begin position="397"/>
        <end position="420"/>
    </location>
</feature>
<keyword evidence="2" id="KW-1003">Cell membrane</keyword>
<dbReference type="Pfam" id="PF03023">
    <property type="entry name" value="MurJ"/>
    <property type="match status" value="1"/>
</dbReference>
<feature type="compositionally biased region" description="Basic and acidic residues" evidence="8">
    <location>
        <begin position="550"/>
        <end position="568"/>
    </location>
</feature>
<dbReference type="GO" id="GO:0005886">
    <property type="term" value="C:plasma membrane"/>
    <property type="evidence" value="ECO:0007669"/>
    <property type="project" value="UniProtKB-SubCell"/>
</dbReference>
<dbReference type="PANTHER" id="PTHR47019:SF1">
    <property type="entry name" value="LIPID II FLIPPASE MURJ"/>
    <property type="match status" value="1"/>
</dbReference>
<evidence type="ECO:0000313" key="10">
    <source>
        <dbReference type="EMBL" id="RKF24616.1"/>
    </source>
</evidence>
<feature type="transmembrane region" description="Helical" evidence="9">
    <location>
        <begin position="136"/>
        <end position="158"/>
    </location>
</feature>
<evidence type="ECO:0000256" key="2">
    <source>
        <dbReference type="ARBA" id="ARBA00022475"/>
    </source>
</evidence>
<evidence type="ECO:0000256" key="9">
    <source>
        <dbReference type="SAM" id="Phobius"/>
    </source>
</evidence>
<sequence>MTRPAPLAGAGRVAGAAALIAVLTVVSRLAGFGRTSVFTWTLADTDLGGTYVIANNLPNIIFEIVAGGALASLVVPLLAGAVEAGDRRAVDATTGALLTWTLSLLVPLAFAVALLARPLIGLLGPGLTAEQQQAGARMLLLFAPQLPLYGVGIVLTGVLQAHRRFAWPVIAPLLSSLTVIAVYLGFTAWQGRLATVGSVSRGGELLLAGGTTLGVVMLSLSLLFPLRRLGLHLRPGYRFPADVRARVGGLVVAGIVAVTGQQIAVAVALNQVTYGARSNPGAYNIAQTVYFLPWAVLAVPLAVAAYPTLVAARATGDEQAYRKTLAPAVRGVVLFSLLGAAALVGTAQSVGQLFFSHSPHTAAITAAAIMGFAPGLLGYGLFAVLTRALYARGATRLATLATAVGWLSVPVLAILLGHLLPVADRVLAVALANSVGMLLLGGLLITAVRRAAGSAALAGASRATAAGVLGALGGALAGVAVSRWLDTPGDGTPTMWAALGQGMLSGVAVGAVFLAVVWLVDRRDVRPLLAGVLRRLGRGGGRGPGNAAGAERDGSPPERGDGKETVSG</sequence>
<keyword evidence="3 9" id="KW-0812">Transmembrane</keyword>
<dbReference type="GO" id="GO:0034204">
    <property type="term" value="P:lipid translocation"/>
    <property type="evidence" value="ECO:0007669"/>
    <property type="project" value="TreeGrafter"/>
</dbReference>
<comment type="caution">
    <text evidence="10">The sequence shown here is derived from an EMBL/GenBank/DDBJ whole genome shotgun (WGS) entry which is preliminary data.</text>
</comment>
<evidence type="ECO:0000256" key="3">
    <source>
        <dbReference type="ARBA" id="ARBA00022692"/>
    </source>
</evidence>
<organism evidence="10 11">
    <name type="scientific">Micromonospora globbae</name>
    <dbReference type="NCBI Taxonomy" id="1894969"/>
    <lineage>
        <taxon>Bacteria</taxon>
        <taxon>Bacillati</taxon>
        <taxon>Actinomycetota</taxon>
        <taxon>Actinomycetes</taxon>
        <taxon>Micromonosporales</taxon>
        <taxon>Micromonosporaceae</taxon>
        <taxon>Micromonospora</taxon>
    </lineage>
</organism>
<keyword evidence="6 9" id="KW-1133">Transmembrane helix</keyword>
<accession>A0A420EV45</accession>
<dbReference type="AlphaFoldDB" id="A0A420EV45"/>
<evidence type="ECO:0000256" key="6">
    <source>
        <dbReference type="ARBA" id="ARBA00022989"/>
    </source>
</evidence>
<evidence type="ECO:0000256" key="8">
    <source>
        <dbReference type="SAM" id="MobiDB-lite"/>
    </source>
</evidence>